<accession>A0A2W2BLX4</accession>
<dbReference type="EMBL" id="QKVK01000003">
    <property type="protein sequence ID" value="PZF77219.1"/>
    <property type="molecule type" value="Genomic_DNA"/>
</dbReference>
<dbReference type="RefSeq" id="WP_111197510.1">
    <property type="nucleotide sequence ID" value="NZ_QKVK01000003.1"/>
</dbReference>
<proteinExistence type="predicted"/>
<organism evidence="2 3">
    <name type="scientific">Aestuariivirga litoralis</name>
    <dbReference type="NCBI Taxonomy" id="2650924"/>
    <lineage>
        <taxon>Bacteria</taxon>
        <taxon>Pseudomonadati</taxon>
        <taxon>Pseudomonadota</taxon>
        <taxon>Alphaproteobacteria</taxon>
        <taxon>Hyphomicrobiales</taxon>
        <taxon>Aestuariivirgaceae</taxon>
        <taxon>Aestuariivirga</taxon>
    </lineage>
</organism>
<dbReference type="Proteomes" id="UP000248795">
    <property type="component" value="Unassembled WGS sequence"/>
</dbReference>
<evidence type="ECO:0000256" key="1">
    <source>
        <dbReference type="SAM" id="SignalP"/>
    </source>
</evidence>
<feature type="chain" id="PRO_5016126213" description="DUF2147 domain-containing protein" evidence="1">
    <location>
        <begin position="22"/>
        <end position="142"/>
    </location>
</feature>
<evidence type="ECO:0008006" key="4">
    <source>
        <dbReference type="Google" id="ProtNLM"/>
    </source>
</evidence>
<keyword evidence="3" id="KW-1185">Reference proteome</keyword>
<gene>
    <name evidence="2" type="ORF">DK847_07785</name>
</gene>
<name>A0A2W2BLX4_9HYPH</name>
<comment type="caution">
    <text evidence="2">The sequence shown here is derived from an EMBL/GenBank/DDBJ whole genome shotgun (WGS) entry which is preliminary data.</text>
</comment>
<protein>
    <recommendedName>
        <fullName evidence="4">DUF2147 domain-containing protein</fullName>
    </recommendedName>
</protein>
<keyword evidence="1" id="KW-0732">Signal</keyword>
<dbReference type="AlphaFoldDB" id="A0A2W2BLX4"/>
<feature type="signal peptide" evidence="1">
    <location>
        <begin position="1"/>
        <end position="21"/>
    </location>
</feature>
<reference evidence="3" key="1">
    <citation type="submission" date="2018-06" db="EMBL/GenBank/DDBJ databases">
        <title>Aestuariibacter litoralis strain KCTC 52945T.</title>
        <authorList>
            <person name="Li X."/>
            <person name="Salam N."/>
            <person name="Li J.-L."/>
            <person name="Chen Y.-M."/>
            <person name="Yang Z.-W."/>
            <person name="Zhang L.-Y."/>
            <person name="Han M.-X."/>
            <person name="Xiao M."/>
            <person name="Li W.-J."/>
        </authorList>
    </citation>
    <scope>NUCLEOTIDE SEQUENCE [LARGE SCALE GENOMIC DNA]</scope>
    <source>
        <strain evidence="3">KCTC 52945</strain>
    </source>
</reference>
<evidence type="ECO:0000313" key="3">
    <source>
        <dbReference type="Proteomes" id="UP000248795"/>
    </source>
</evidence>
<sequence>MLFRSVLSAAAFLALAAPALADDAPNMVGKWVGMVDSAVMVGNTPDRNAEPGKKITFATETLQFTFDIKEQVGARFGGEMVAPKRSETLIGHLYPDNKSGMMLDDDGQYFFNLSDANTMQLCYDHSKPDSKVIACWTAKRAQ</sequence>
<evidence type="ECO:0000313" key="2">
    <source>
        <dbReference type="EMBL" id="PZF77219.1"/>
    </source>
</evidence>